<dbReference type="GO" id="GO:0005524">
    <property type="term" value="F:ATP binding"/>
    <property type="evidence" value="ECO:0007669"/>
    <property type="project" value="UniProtKB-KW"/>
</dbReference>
<feature type="binding site" evidence="8">
    <location>
        <begin position="35"/>
        <end position="42"/>
    </location>
    <ligand>
        <name>ATP</name>
        <dbReference type="ChEBI" id="CHEBI:30616"/>
    </ligand>
</feature>
<dbReference type="AlphaFoldDB" id="C6C3S9"/>
<dbReference type="HAMAP" id="MF_01005">
    <property type="entry name" value="BtuD"/>
    <property type="match status" value="1"/>
</dbReference>
<dbReference type="InterPro" id="IPR027417">
    <property type="entry name" value="P-loop_NTPase"/>
</dbReference>
<keyword evidence="3 8" id="KW-0997">Cell inner membrane</keyword>
<dbReference type="GO" id="GO:0016887">
    <property type="term" value="F:ATP hydrolysis activity"/>
    <property type="evidence" value="ECO:0007669"/>
    <property type="project" value="InterPro"/>
</dbReference>
<gene>
    <name evidence="8" type="primary">btuD</name>
    <name evidence="10" type="ordered locus">Dd703_1627</name>
</gene>
<comment type="catalytic activity">
    <reaction evidence="8">
        <text>an R-cob(III)alamin(out) + ATP + H2O = an R-cob(III)alamin(in) + ADP + phosphate + H(+)</text>
        <dbReference type="Rhea" id="RHEA:17873"/>
        <dbReference type="ChEBI" id="CHEBI:15377"/>
        <dbReference type="ChEBI" id="CHEBI:15378"/>
        <dbReference type="ChEBI" id="CHEBI:30616"/>
        <dbReference type="ChEBI" id="CHEBI:43474"/>
        <dbReference type="ChEBI" id="CHEBI:140785"/>
        <dbReference type="ChEBI" id="CHEBI:456216"/>
        <dbReference type="EC" id="7.6.2.8"/>
    </reaction>
</comment>
<dbReference type="InterPro" id="IPR023693">
    <property type="entry name" value="ABC_transptr_BtuD"/>
</dbReference>
<evidence type="ECO:0000256" key="4">
    <source>
        <dbReference type="ARBA" id="ARBA00022741"/>
    </source>
</evidence>
<dbReference type="PROSITE" id="PS00211">
    <property type="entry name" value="ABC_TRANSPORTER_1"/>
    <property type="match status" value="1"/>
</dbReference>
<feature type="domain" description="ABC transporter" evidence="9">
    <location>
        <begin position="1"/>
        <end position="239"/>
    </location>
</feature>
<evidence type="ECO:0000256" key="3">
    <source>
        <dbReference type="ARBA" id="ARBA00022519"/>
    </source>
</evidence>
<dbReference type="InterPro" id="IPR050153">
    <property type="entry name" value="Metal_Ion_Import_ABC"/>
</dbReference>
<evidence type="ECO:0000256" key="6">
    <source>
        <dbReference type="ARBA" id="ARBA00022967"/>
    </source>
</evidence>
<dbReference type="GO" id="GO:0005886">
    <property type="term" value="C:plasma membrane"/>
    <property type="evidence" value="ECO:0007669"/>
    <property type="project" value="UniProtKB-SubCell"/>
</dbReference>
<dbReference type="EC" id="7.6.2.8" evidence="8"/>
<dbReference type="InterPro" id="IPR003593">
    <property type="entry name" value="AAA+_ATPase"/>
</dbReference>
<evidence type="ECO:0000313" key="10">
    <source>
        <dbReference type="EMBL" id="ACS85424.1"/>
    </source>
</evidence>
<dbReference type="InterPro" id="IPR017871">
    <property type="entry name" value="ABC_transporter-like_CS"/>
</dbReference>
<dbReference type="NCBIfam" id="NF002981">
    <property type="entry name" value="PRK03695.1"/>
    <property type="match status" value="1"/>
</dbReference>
<dbReference type="PANTHER" id="PTHR42734:SF18">
    <property type="entry name" value="VITAMIN B12 IMPORT ATP-BINDING PROTEIN BTUD"/>
    <property type="match status" value="1"/>
</dbReference>
<dbReference type="EMBL" id="CP001654">
    <property type="protein sequence ID" value="ACS85424.1"/>
    <property type="molecule type" value="Genomic_DNA"/>
</dbReference>
<comment type="subcellular location">
    <subcellularLocation>
        <location evidence="8">Cell inner membrane</location>
        <topology evidence="8">Peripheral membrane protein</topology>
    </subcellularLocation>
</comment>
<keyword evidence="1 8" id="KW-0813">Transport</keyword>
<dbReference type="Gene3D" id="3.40.50.300">
    <property type="entry name" value="P-loop containing nucleotide triphosphate hydrolases"/>
    <property type="match status" value="1"/>
</dbReference>
<dbReference type="PROSITE" id="PS50893">
    <property type="entry name" value="ABC_TRANSPORTER_2"/>
    <property type="match status" value="1"/>
</dbReference>
<dbReference type="HOGENOM" id="CLU_000604_1_11_6"/>
<dbReference type="STRING" id="579405.Dd703_1627"/>
<evidence type="ECO:0000256" key="8">
    <source>
        <dbReference type="HAMAP-Rule" id="MF_01005"/>
    </source>
</evidence>
<name>C6C3S9_MUSP7</name>
<accession>C6C3S9</accession>
<dbReference type="Proteomes" id="UP000002734">
    <property type="component" value="Chromosome"/>
</dbReference>
<keyword evidence="2 8" id="KW-1003">Cell membrane</keyword>
<keyword evidence="11" id="KW-1185">Reference proteome</keyword>
<keyword evidence="7 8" id="KW-0472">Membrane</keyword>
<evidence type="ECO:0000313" key="11">
    <source>
        <dbReference type="Proteomes" id="UP000002734"/>
    </source>
</evidence>
<dbReference type="SMART" id="SM00382">
    <property type="entry name" value="AAA"/>
    <property type="match status" value="1"/>
</dbReference>
<comment type="function">
    <text evidence="8">Part of the ABC transporter complex BtuCDF involved in vitamin B12 import. Responsible for energy coupling to the transport system.</text>
</comment>
<evidence type="ECO:0000259" key="9">
    <source>
        <dbReference type="PROSITE" id="PS50893"/>
    </source>
</evidence>
<keyword evidence="5 8" id="KW-0067">ATP-binding</keyword>
<dbReference type="GO" id="GO:0015420">
    <property type="term" value="F:ABC-type vitamin B12 transporter activity"/>
    <property type="evidence" value="ECO:0007669"/>
    <property type="project" value="UniProtKB-UniRule"/>
</dbReference>
<sequence length="256" mass="27910">MPDDVLLELRGTGVPQRLHPLDARCYRGELLHIIGPNGSGKSTLLAVMAGLLTPHGDVLLQGQSLPTLSAGVLAEMRAYLPQQYPALARMPAFQYLQQHQPVSADETAVDDAVSHIARSLSLTDKLHRPLTQLSGGEWQRVRLAALLLQVWPSLNPQARLLLLDEPTTGLDIAQRVALDTLLAGLCLAGITVVASSHDLNHTLHHADRVWLMSKGTLAAQGTAEDVMRPEQLASVFEVAFLRYVLDGRYWMMAVGD</sequence>
<proteinExistence type="inferred from homology"/>
<comment type="subunit">
    <text evidence="8">The complex is composed of two ATP-binding proteins (BtuD), two transmembrane proteins (BtuC) and a solute-binding protein (BtuF).</text>
</comment>
<dbReference type="RefSeq" id="WP_012765241.1">
    <property type="nucleotide sequence ID" value="NC_012880.1"/>
</dbReference>
<dbReference type="SUPFAM" id="SSF52540">
    <property type="entry name" value="P-loop containing nucleoside triphosphate hydrolases"/>
    <property type="match status" value="1"/>
</dbReference>
<dbReference type="InterPro" id="IPR003439">
    <property type="entry name" value="ABC_transporter-like_ATP-bd"/>
</dbReference>
<dbReference type="FunFam" id="3.40.50.300:FF:000462">
    <property type="entry name" value="Vitamin B12 import ATP-binding protein BtuD"/>
    <property type="match status" value="1"/>
</dbReference>
<organism evidence="10 11">
    <name type="scientific">Musicola paradisiaca (strain Ech703)</name>
    <name type="common">Dickeya paradisiaca</name>
    <name type="synonym">Dickeya dadantii</name>
    <dbReference type="NCBI Taxonomy" id="579405"/>
    <lineage>
        <taxon>Bacteria</taxon>
        <taxon>Pseudomonadati</taxon>
        <taxon>Pseudomonadota</taxon>
        <taxon>Gammaproteobacteria</taxon>
        <taxon>Enterobacterales</taxon>
        <taxon>Pectobacteriaceae</taxon>
        <taxon>Musicola</taxon>
    </lineage>
</organism>
<protein>
    <recommendedName>
        <fullName evidence="8">Vitamin B12 import ATP-binding protein BtuD</fullName>
        <ecNumber evidence="8">7.6.2.8</ecNumber>
    </recommendedName>
    <alternativeName>
        <fullName evidence="8">Vitamin B12-transporting ATPase</fullName>
    </alternativeName>
</protein>
<reference evidence="10" key="1">
    <citation type="submission" date="2009-06" db="EMBL/GenBank/DDBJ databases">
        <title>Complete sequence of Dickeya dadantii Ech703.</title>
        <authorList>
            <consortium name="US DOE Joint Genome Institute"/>
            <person name="Lucas S."/>
            <person name="Copeland A."/>
            <person name="Lapidus A."/>
            <person name="Glavina del Rio T."/>
            <person name="Dalin E."/>
            <person name="Tice H."/>
            <person name="Bruce D."/>
            <person name="Goodwin L."/>
            <person name="Pitluck S."/>
            <person name="Chertkov O."/>
            <person name="Brettin T."/>
            <person name="Detter J.C."/>
            <person name="Han C."/>
            <person name="Larimer F."/>
            <person name="Land M."/>
            <person name="Hauser L."/>
            <person name="Kyrpides N."/>
            <person name="Mikhailova N."/>
            <person name="Balakrishnan V."/>
            <person name="Glasner J."/>
            <person name="Perna N.T."/>
        </authorList>
    </citation>
    <scope>NUCLEOTIDE SEQUENCE [LARGE SCALE GENOMIC DNA]</scope>
    <source>
        <strain evidence="10">Ech703</strain>
    </source>
</reference>
<dbReference type="eggNOG" id="COG4138">
    <property type="taxonomic scope" value="Bacteria"/>
</dbReference>
<keyword evidence="6 8" id="KW-1278">Translocase</keyword>
<dbReference type="Pfam" id="PF00005">
    <property type="entry name" value="ABC_tran"/>
    <property type="match status" value="1"/>
</dbReference>
<keyword evidence="4 8" id="KW-0547">Nucleotide-binding</keyword>
<dbReference type="CDD" id="cd03214">
    <property type="entry name" value="ABC_Iron-Siderophores_B12_Hemin"/>
    <property type="match status" value="1"/>
</dbReference>
<evidence type="ECO:0000256" key="7">
    <source>
        <dbReference type="ARBA" id="ARBA00023136"/>
    </source>
</evidence>
<dbReference type="PANTHER" id="PTHR42734">
    <property type="entry name" value="METAL TRANSPORT SYSTEM ATP-BINDING PROTEIN TM_0124-RELATED"/>
    <property type="match status" value="1"/>
</dbReference>
<comment type="similarity">
    <text evidence="8">Belongs to the ABC transporter superfamily. Vitamin B12 importer (TC 3.A.1.13.1) family.</text>
</comment>
<evidence type="ECO:0000256" key="1">
    <source>
        <dbReference type="ARBA" id="ARBA00022448"/>
    </source>
</evidence>
<evidence type="ECO:0000256" key="2">
    <source>
        <dbReference type="ARBA" id="ARBA00022475"/>
    </source>
</evidence>
<dbReference type="KEGG" id="dda:Dd703_1627"/>
<evidence type="ECO:0000256" key="5">
    <source>
        <dbReference type="ARBA" id="ARBA00022840"/>
    </source>
</evidence>